<dbReference type="EMBL" id="JACHIK010000021">
    <property type="protein sequence ID" value="MBB5044781.1"/>
    <property type="molecule type" value="Genomic_DNA"/>
</dbReference>
<accession>A0A7W8DXE1</accession>
<dbReference type="SUPFAM" id="SSF52540">
    <property type="entry name" value="P-loop containing nucleoside triphosphate hydrolases"/>
    <property type="match status" value="1"/>
</dbReference>
<sequence length="397" mass="44347">MGKDWDRVSTHPEHGVSDRLEALVASGELKADPAQKAMAVRFDRLLADVHAQRPARKSSALGWLFASRKPEAVSAPKGLYIYGGVGRGKTMLMDMFFELAPVRRKRRAHFHEFMADVHERIHRHRQKLKAGETKEADPVPPVAASLIEEARLLCFDEFSVTDIADAMILSRLFGELFQRGCILVATSNVEPDDLYRDGLNRGLFLPFVGLLKKHVEIVPLDSLTDYRLEKDSGLPVFRHPLGPEADRAMDAAWKRATAGRDVAAATIAFRGRAIAVPQAAGRAARFSFTDLCEKPLGAADYLEILAHYDTLFVDHIPLLGAEKRNETKRFINLVDTIYDHRARLFASAAAAPEDLLVTRKGTEGFEFDRTVSRLIEIRSTEYLADHRARYGENMSAA</sequence>
<evidence type="ECO:0000256" key="2">
    <source>
        <dbReference type="ARBA" id="ARBA00022840"/>
    </source>
</evidence>
<keyword evidence="3" id="KW-0132">Cell division</keyword>
<keyword evidence="3" id="KW-0131">Cell cycle</keyword>
<evidence type="ECO:0000313" key="4">
    <source>
        <dbReference type="Proteomes" id="UP000535406"/>
    </source>
</evidence>
<dbReference type="GO" id="GO:0005737">
    <property type="term" value="C:cytoplasm"/>
    <property type="evidence" value="ECO:0007669"/>
    <property type="project" value="TreeGrafter"/>
</dbReference>
<dbReference type="InterPro" id="IPR005654">
    <property type="entry name" value="ATPase_AFG1-like"/>
</dbReference>
<dbReference type="GO" id="GO:0005524">
    <property type="term" value="F:ATP binding"/>
    <property type="evidence" value="ECO:0007669"/>
    <property type="project" value="UniProtKB-KW"/>
</dbReference>
<comment type="caution">
    <text evidence="3">The sequence shown here is derived from an EMBL/GenBank/DDBJ whole genome shotgun (WGS) entry which is preliminary data.</text>
</comment>
<dbReference type="NCBIfam" id="NF040713">
    <property type="entry name" value="ZapE"/>
    <property type="match status" value="1"/>
</dbReference>
<evidence type="ECO:0000313" key="3">
    <source>
        <dbReference type="EMBL" id="MBB5044781.1"/>
    </source>
</evidence>
<dbReference type="PANTHER" id="PTHR12169:SF6">
    <property type="entry name" value="AFG1-LIKE ATPASE"/>
    <property type="match status" value="1"/>
</dbReference>
<organism evidence="3 4">
    <name type="scientific">Shinella fusca</name>
    <dbReference type="NCBI Taxonomy" id="544480"/>
    <lineage>
        <taxon>Bacteria</taxon>
        <taxon>Pseudomonadati</taxon>
        <taxon>Pseudomonadota</taxon>
        <taxon>Alphaproteobacteria</taxon>
        <taxon>Hyphomicrobiales</taxon>
        <taxon>Rhizobiaceae</taxon>
        <taxon>Shinella</taxon>
    </lineage>
</organism>
<keyword evidence="1" id="KW-0547">Nucleotide-binding</keyword>
<dbReference type="Proteomes" id="UP000535406">
    <property type="component" value="Unassembled WGS sequence"/>
</dbReference>
<evidence type="ECO:0000256" key="1">
    <source>
        <dbReference type="ARBA" id="ARBA00022741"/>
    </source>
</evidence>
<dbReference type="Gene3D" id="3.40.50.300">
    <property type="entry name" value="P-loop containing nucleotide triphosphate hydrolases"/>
    <property type="match status" value="1"/>
</dbReference>
<dbReference type="RefSeq" id="WP_184146393.1">
    <property type="nucleotide sequence ID" value="NZ_JACHIK010000021.1"/>
</dbReference>
<dbReference type="Pfam" id="PF03969">
    <property type="entry name" value="AFG1_ATPase"/>
    <property type="match status" value="1"/>
</dbReference>
<proteinExistence type="predicted"/>
<dbReference type="PANTHER" id="PTHR12169">
    <property type="entry name" value="ATPASE N2B"/>
    <property type="match status" value="1"/>
</dbReference>
<dbReference type="GO" id="GO:0016887">
    <property type="term" value="F:ATP hydrolysis activity"/>
    <property type="evidence" value="ECO:0007669"/>
    <property type="project" value="InterPro"/>
</dbReference>
<keyword evidence="2" id="KW-0067">ATP-binding</keyword>
<gene>
    <name evidence="3" type="ORF">HNQ66_004208</name>
</gene>
<protein>
    <submittedName>
        <fullName evidence="3">Cell division protein ZapE</fullName>
    </submittedName>
</protein>
<keyword evidence="4" id="KW-1185">Reference proteome</keyword>
<dbReference type="AlphaFoldDB" id="A0A7W8DXE1"/>
<name>A0A7W8DXE1_9HYPH</name>
<reference evidence="3 4" key="1">
    <citation type="submission" date="2020-08" db="EMBL/GenBank/DDBJ databases">
        <title>Genomic Encyclopedia of Type Strains, Phase IV (KMG-IV): sequencing the most valuable type-strain genomes for metagenomic binning, comparative biology and taxonomic classification.</title>
        <authorList>
            <person name="Goeker M."/>
        </authorList>
    </citation>
    <scope>NUCLEOTIDE SEQUENCE [LARGE SCALE GENOMIC DNA]</scope>
    <source>
        <strain evidence="3 4">DSM 21319</strain>
    </source>
</reference>
<dbReference type="GO" id="GO:0051301">
    <property type="term" value="P:cell division"/>
    <property type="evidence" value="ECO:0007669"/>
    <property type="project" value="UniProtKB-KW"/>
</dbReference>
<dbReference type="InterPro" id="IPR027417">
    <property type="entry name" value="P-loop_NTPase"/>
</dbReference>